<reference evidence="3 4" key="1">
    <citation type="submission" date="2019-07" db="EMBL/GenBank/DDBJ databases">
        <title>Genomic Encyclopedia of Archaeal and Bacterial Type Strains, Phase II (KMG-II): from individual species to whole genera.</title>
        <authorList>
            <person name="Goeker M."/>
        </authorList>
    </citation>
    <scope>NUCLEOTIDE SEQUENCE [LARGE SCALE GENOMIC DNA]</scope>
    <source>
        <strain evidence="3 4">DSM 21935</strain>
    </source>
</reference>
<protein>
    <recommendedName>
        <fullName evidence="2">DUF5777 domain-containing protein</fullName>
    </recommendedName>
</protein>
<dbReference type="AlphaFoldDB" id="A0A5D3YM02"/>
<evidence type="ECO:0000313" key="4">
    <source>
        <dbReference type="Proteomes" id="UP000324595"/>
    </source>
</evidence>
<organism evidence="3 4">
    <name type="scientific">Fodinibius salinus</name>
    <dbReference type="NCBI Taxonomy" id="860790"/>
    <lineage>
        <taxon>Bacteria</taxon>
        <taxon>Pseudomonadati</taxon>
        <taxon>Balneolota</taxon>
        <taxon>Balneolia</taxon>
        <taxon>Balneolales</taxon>
        <taxon>Balneolaceae</taxon>
        <taxon>Fodinibius</taxon>
    </lineage>
</organism>
<dbReference type="InterPro" id="IPR045916">
    <property type="entry name" value="DUF5777"/>
</dbReference>
<accession>A0A5D3YM02</accession>
<evidence type="ECO:0000256" key="1">
    <source>
        <dbReference type="SAM" id="SignalP"/>
    </source>
</evidence>
<dbReference type="RefSeq" id="WP_148897853.1">
    <property type="nucleotide sequence ID" value="NZ_VNHY01000001.1"/>
</dbReference>
<feature type="chain" id="PRO_5023084674" description="DUF5777 domain-containing protein" evidence="1">
    <location>
        <begin position="24"/>
        <end position="281"/>
    </location>
</feature>
<proteinExistence type="predicted"/>
<keyword evidence="4" id="KW-1185">Reference proteome</keyword>
<dbReference type="Proteomes" id="UP000324595">
    <property type="component" value="Unassembled WGS sequence"/>
</dbReference>
<evidence type="ECO:0000313" key="3">
    <source>
        <dbReference type="EMBL" id="TYP95176.1"/>
    </source>
</evidence>
<feature type="domain" description="DUF5777" evidence="2">
    <location>
        <begin position="43"/>
        <end position="278"/>
    </location>
</feature>
<evidence type="ECO:0000259" key="2">
    <source>
        <dbReference type="Pfam" id="PF19089"/>
    </source>
</evidence>
<comment type="caution">
    <text evidence="3">The sequence shown here is derived from an EMBL/GenBank/DDBJ whole genome shotgun (WGS) entry which is preliminary data.</text>
</comment>
<dbReference type="EMBL" id="VNHY01000001">
    <property type="protein sequence ID" value="TYP95176.1"/>
    <property type="molecule type" value="Genomic_DNA"/>
</dbReference>
<dbReference type="Pfam" id="PF19089">
    <property type="entry name" value="DUF5777"/>
    <property type="match status" value="1"/>
</dbReference>
<keyword evidence="1" id="KW-0732">Signal</keyword>
<feature type="signal peptide" evidence="1">
    <location>
        <begin position="1"/>
        <end position="23"/>
    </location>
</feature>
<dbReference type="OrthoDB" id="1117410at2"/>
<gene>
    <name evidence="3" type="ORF">LX73_0472</name>
</gene>
<name>A0A5D3YM02_9BACT</name>
<sequence length="281" mass="31235">MKKIVKIGSLILLFTLSSLCVQAQMEREKATIVEPVTTFSTPGLMAQGTTRQLAAGNLNVTIMHSFGIATRNTVRNFFGFDNVQNVRLGMDVGLTDRWSVGIGRSSQFNVVDLRSKLALLQQKTDGSMPLSLSLKGDLGVITQENNRPIEDDISTMVSAIFARKVNDSISLQLSPIYGYFSRAPQGGHNNLFSVGLGSEIRLSNRYSLIVEYFPVIGNKNNGTQNAFTLGLNIETGGHVFQLFFTSTEWHLEQYVLASNSEQFWAGDFRFGFNVNRIFDLW</sequence>